<feature type="binding site" evidence="14">
    <location>
        <position position="193"/>
    </location>
    <ligand>
        <name>substrate</name>
    </ligand>
</feature>
<dbReference type="PIRSF" id="PIRSF006769">
    <property type="entry name" value="RibD"/>
    <property type="match status" value="1"/>
</dbReference>
<dbReference type="InterPro" id="IPR002734">
    <property type="entry name" value="RibDG_C"/>
</dbReference>
<dbReference type="NCBIfam" id="TIGR00326">
    <property type="entry name" value="eubact_ribD"/>
    <property type="match status" value="1"/>
</dbReference>
<dbReference type="UniPathway" id="UPA00275">
    <property type="reaction ID" value="UER00401"/>
</dbReference>
<keyword evidence="18" id="KW-1185">Reference proteome</keyword>
<comment type="catalytic activity">
    <reaction evidence="12">
        <text>2,5-diamino-6-hydroxy-4-(5-phosphoribosylamino)-pyrimidine + H2O + H(+) = 5-amino-6-(5-phospho-D-ribosylamino)uracil + NH4(+)</text>
        <dbReference type="Rhea" id="RHEA:21868"/>
        <dbReference type="ChEBI" id="CHEBI:15377"/>
        <dbReference type="ChEBI" id="CHEBI:15378"/>
        <dbReference type="ChEBI" id="CHEBI:28938"/>
        <dbReference type="ChEBI" id="CHEBI:58453"/>
        <dbReference type="ChEBI" id="CHEBI:58614"/>
        <dbReference type="EC" id="3.5.4.26"/>
    </reaction>
</comment>
<evidence type="ECO:0000256" key="13">
    <source>
        <dbReference type="PIRSR" id="PIRSR006769-1"/>
    </source>
</evidence>
<feature type="binding site" evidence="14">
    <location>
        <position position="209"/>
    </location>
    <ligand>
        <name>NADP(+)</name>
        <dbReference type="ChEBI" id="CHEBI:58349"/>
    </ligand>
</feature>
<evidence type="ECO:0000256" key="14">
    <source>
        <dbReference type="PIRSR" id="PIRSR006769-2"/>
    </source>
</evidence>
<evidence type="ECO:0000256" key="5">
    <source>
        <dbReference type="ARBA" id="ARBA00007417"/>
    </source>
</evidence>
<dbReference type="PANTHER" id="PTHR38011:SF7">
    <property type="entry name" value="2,5-DIAMINO-6-RIBOSYLAMINO-4(3H)-PYRIMIDINONE 5'-PHOSPHATE REDUCTASE"/>
    <property type="match status" value="1"/>
</dbReference>
<feature type="binding site" evidence="14">
    <location>
        <position position="205"/>
    </location>
    <ligand>
        <name>NADP(+)</name>
        <dbReference type="ChEBI" id="CHEBI:58349"/>
    </ligand>
</feature>
<evidence type="ECO:0000313" key="18">
    <source>
        <dbReference type="Proteomes" id="UP000255233"/>
    </source>
</evidence>
<evidence type="ECO:0000256" key="1">
    <source>
        <dbReference type="ARBA" id="ARBA00002151"/>
    </source>
</evidence>
<keyword evidence="12" id="KW-0378">Hydrolase</keyword>
<dbReference type="Gene3D" id="3.40.140.10">
    <property type="entry name" value="Cytidine Deaminase, domain 2"/>
    <property type="match status" value="1"/>
</dbReference>
<evidence type="ECO:0000256" key="11">
    <source>
        <dbReference type="ARBA" id="ARBA00023268"/>
    </source>
</evidence>
<dbReference type="EMBL" id="UGVL01000001">
    <property type="protein sequence ID" value="SUE34734.1"/>
    <property type="molecule type" value="Genomic_DNA"/>
</dbReference>
<dbReference type="RefSeq" id="WP_051214486.1">
    <property type="nucleotide sequence ID" value="NZ_UGVL01000001.1"/>
</dbReference>
<keyword evidence="7 12" id="KW-0479">Metal-binding</keyword>
<feature type="binding site" evidence="15">
    <location>
        <position position="89"/>
    </location>
    <ligand>
        <name>Zn(2+)</name>
        <dbReference type="ChEBI" id="CHEBI:29105"/>
        <note>catalytic</note>
    </ligand>
</feature>
<dbReference type="Pfam" id="PF01872">
    <property type="entry name" value="RibD_C"/>
    <property type="match status" value="1"/>
</dbReference>
<organism evidence="17 18">
    <name type="scientific">Rikenella microfusus</name>
    <dbReference type="NCBI Taxonomy" id="28139"/>
    <lineage>
        <taxon>Bacteria</taxon>
        <taxon>Pseudomonadati</taxon>
        <taxon>Bacteroidota</taxon>
        <taxon>Bacteroidia</taxon>
        <taxon>Bacteroidales</taxon>
        <taxon>Rikenellaceae</taxon>
        <taxon>Rikenella</taxon>
    </lineage>
</organism>
<protein>
    <recommendedName>
        <fullName evidence="12">Riboflavin biosynthesis protein RibD</fullName>
    </recommendedName>
    <domain>
        <recommendedName>
            <fullName evidence="12">Diaminohydroxyphosphoribosylaminopyrimidine deaminase</fullName>
            <shortName evidence="12">DRAP deaminase</shortName>
            <ecNumber evidence="12">3.5.4.26</ecNumber>
        </recommendedName>
        <alternativeName>
            <fullName evidence="12">Riboflavin-specific deaminase</fullName>
        </alternativeName>
    </domain>
    <domain>
        <recommendedName>
            <fullName evidence="12">5-amino-6-(5-phosphoribosylamino)uracil reductase</fullName>
            <ecNumber evidence="12">1.1.1.193</ecNumber>
        </recommendedName>
        <alternativeName>
            <fullName evidence="12">HTP reductase</fullName>
        </alternativeName>
    </domain>
</protein>
<dbReference type="InterPro" id="IPR004794">
    <property type="entry name" value="Eubact_RibD"/>
</dbReference>
<feature type="binding site" evidence="14">
    <location>
        <position position="213"/>
    </location>
    <ligand>
        <name>substrate</name>
    </ligand>
</feature>
<dbReference type="PROSITE" id="PS51747">
    <property type="entry name" value="CYT_DCMP_DEAMINASES_2"/>
    <property type="match status" value="1"/>
</dbReference>
<keyword evidence="11" id="KW-0511">Multifunctional enzyme</keyword>
<feature type="domain" description="CMP/dCMP-type deaminase" evidence="16">
    <location>
        <begin position="1"/>
        <end position="128"/>
    </location>
</feature>
<dbReference type="Pfam" id="PF00383">
    <property type="entry name" value="dCMP_cyt_deam_1"/>
    <property type="match status" value="1"/>
</dbReference>
<comment type="pathway">
    <text evidence="3 12">Cofactor biosynthesis; riboflavin biosynthesis; 5-amino-6-(D-ribitylamino)uracil from GTP: step 3/4.</text>
</comment>
<dbReference type="SUPFAM" id="SSF53927">
    <property type="entry name" value="Cytidine deaminase-like"/>
    <property type="match status" value="1"/>
</dbReference>
<dbReference type="AlphaFoldDB" id="A0A379MSM0"/>
<dbReference type="SUPFAM" id="SSF53597">
    <property type="entry name" value="Dihydrofolate reductase-like"/>
    <property type="match status" value="1"/>
</dbReference>
<name>A0A379MSM0_9BACT</name>
<dbReference type="STRING" id="880526.GCA_000427365_01851"/>
<gene>
    <name evidence="17" type="primary">ribD</name>
    <name evidence="17" type="ORF">NCTC11190_01967</name>
</gene>
<dbReference type="InterPro" id="IPR016193">
    <property type="entry name" value="Cytidine_deaminase-like"/>
</dbReference>
<evidence type="ECO:0000313" key="17">
    <source>
        <dbReference type="EMBL" id="SUE34734.1"/>
    </source>
</evidence>
<dbReference type="PROSITE" id="PS00903">
    <property type="entry name" value="CYT_DCMP_DEAMINASES_1"/>
    <property type="match status" value="1"/>
</dbReference>
<comment type="catalytic activity">
    <reaction evidence="12">
        <text>5-amino-6-(5-phospho-D-ribitylamino)uracil + NADP(+) = 5-amino-6-(5-phospho-D-ribosylamino)uracil + NADPH + H(+)</text>
        <dbReference type="Rhea" id="RHEA:17845"/>
        <dbReference type="ChEBI" id="CHEBI:15378"/>
        <dbReference type="ChEBI" id="CHEBI:57783"/>
        <dbReference type="ChEBI" id="CHEBI:58349"/>
        <dbReference type="ChEBI" id="CHEBI:58421"/>
        <dbReference type="ChEBI" id="CHEBI:58453"/>
        <dbReference type="EC" id="1.1.1.193"/>
    </reaction>
</comment>
<dbReference type="InterPro" id="IPR002125">
    <property type="entry name" value="CMP_dCMP_dom"/>
</dbReference>
<comment type="function">
    <text evidence="1 12">Converts 2,5-diamino-6-(ribosylamino)-4(3h)-pyrimidinone 5'-phosphate into 5-amino-6-(ribosylamino)-2,4(1h,3h)-pyrimidinedione 5'-phosphate.</text>
</comment>
<comment type="cofactor">
    <cofactor evidence="12 15">
        <name>Zn(2+)</name>
        <dbReference type="ChEBI" id="CHEBI:29105"/>
    </cofactor>
    <text evidence="12 15">Binds 1 zinc ion.</text>
</comment>
<dbReference type="EC" id="3.5.4.26" evidence="12"/>
<evidence type="ECO:0000256" key="9">
    <source>
        <dbReference type="ARBA" id="ARBA00022857"/>
    </source>
</evidence>
<dbReference type="CDD" id="cd01284">
    <property type="entry name" value="Riboflavin_deaminase-reductase"/>
    <property type="match status" value="1"/>
</dbReference>
<comment type="similarity">
    <text evidence="4 12">In the N-terminal section; belongs to the cytidine and deoxycytidylate deaminase family.</text>
</comment>
<dbReference type="GO" id="GO:0008270">
    <property type="term" value="F:zinc ion binding"/>
    <property type="evidence" value="ECO:0007669"/>
    <property type="project" value="InterPro"/>
</dbReference>
<evidence type="ECO:0000256" key="2">
    <source>
        <dbReference type="ARBA" id="ARBA00004882"/>
    </source>
</evidence>
<dbReference type="InterPro" id="IPR024072">
    <property type="entry name" value="DHFR-like_dom_sf"/>
</dbReference>
<dbReference type="GO" id="GO:0008703">
    <property type="term" value="F:5-amino-6-(5-phosphoribosylamino)uracil reductase activity"/>
    <property type="evidence" value="ECO:0007669"/>
    <property type="project" value="UniProtKB-EC"/>
</dbReference>
<comment type="pathway">
    <text evidence="2 12">Cofactor biosynthesis; riboflavin biosynthesis; 5-amino-6-(D-ribitylamino)uracil from GTP: step 2/4.</text>
</comment>
<dbReference type="OrthoDB" id="9800865at2"/>
<dbReference type="InterPro" id="IPR050765">
    <property type="entry name" value="Riboflavin_Biosynth_HTPR"/>
</dbReference>
<evidence type="ECO:0000256" key="12">
    <source>
        <dbReference type="PIRNR" id="PIRNR006769"/>
    </source>
</evidence>
<evidence type="ECO:0000256" key="3">
    <source>
        <dbReference type="ARBA" id="ARBA00004910"/>
    </source>
</evidence>
<accession>A0A379MSM0</accession>
<feature type="active site" description="Proton donor" evidence="13">
    <location>
        <position position="52"/>
    </location>
</feature>
<comment type="similarity">
    <text evidence="5 12">In the C-terminal section; belongs to the HTP reductase family.</text>
</comment>
<dbReference type="PANTHER" id="PTHR38011">
    <property type="entry name" value="DIHYDROFOLATE REDUCTASE FAMILY PROTEIN (AFU_ORTHOLOGUE AFUA_8G06820)"/>
    <property type="match status" value="1"/>
</dbReference>
<feature type="binding site" evidence="14">
    <location>
        <position position="298"/>
    </location>
    <ligand>
        <name>substrate</name>
    </ligand>
</feature>
<dbReference type="GO" id="GO:0008835">
    <property type="term" value="F:diaminohydroxyphosphoribosylaminopyrimidine deaminase activity"/>
    <property type="evidence" value="ECO:0007669"/>
    <property type="project" value="UniProtKB-EC"/>
</dbReference>
<evidence type="ECO:0000256" key="6">
    <source>
        <dbReference type="ARBA" id="ARBA00022619"/>
    </source>
</evidence>
<reference evidence="17 18" key="1">
    <citation type="submission" date="2018-06" db="EMBL/GenBank/DDBJ databases">
        <authorList>
            <consortium name="Pathogen Informatics"/>
            <person name="Doyle S."/>
        </authorList>
    </citation>
    <scope>NUCLEOTIDE SEQUENCE [LARGE SCALE GENOMIC DNA]</scope>
    <source>
        <strain evidence="17 18">NCTC11190</strain>
    </source>
</reference>
<evidence type="ECO:0000256" key="15">
    <source>
        <dbReference type="PIRSR" id="PIRSR006769-3"/>
    </source>
</evidence>
<feature type="binding site" evidence="14">
    <location>
        <position position="179"/>
    </location>
    <ligand>
        <name>NADP(+)</name>
        <dbReference type="ChEBI" id="CHEBI:58349"/>
    </ligand>
</feature>
<evidence type="ECO:0000256" key="10">
    <source>
        <dbReference type="ARBA" id="ARBA00023002"/>
    </source>
</evidence>
<keyword evidence="10 12" id="KW-0560">Oxidoreductase</keyword>
<dbReference type="InterPro" id="IPR016192">
    <property type="entry name" value="APOBEC/CMP_deaminase_Zn-bd"/>
</dbReference>
<dbReference type="Proteomes" id="UP000255233">
    <property type="component" value="Unassembled WGS sequence"/>
</dbReference>
<evidence type="ECO:0000256" key="7">
    <source>
        <dbReference type="ARBA" id="ARBA00022723"/>
    </source>
</evidence>
<evidence type="ECO:0000259" key="16">
    <source>
        <dbReference type="PROSITE" id="PS51747"/>
    </source>
</evidence>
<feature type="binding site" evidence="15">
    <location>
        <position position="80"/>
    </location>
    <ligand>
        <name>Zn(2+)</name>
        <dbReference type="ChEBI" id="CHEBI:29105"/>
        <note>catalytic</note>
    </ligand>
</feature>
<evidence type="ECO:0000256" key="4">
    <source>
        <dbReference type="ARBA" id="ARBA00005259"/>
    </source>
</evidence>
<dbReference type="Gene3D" id="3.40.430.10">
    <property type="entry name" value="Dihydrofolate Reductase, subunit A"/>
    <property type="match status" value="1"/>
</dbReference>
<feature type="binding site" evidence="14">
    <location>
        <begin position="300"/>
        <end position="306"/>
    </location>
    <ligand>
        <name>NADP(+)</name>
        <dbReference type="ChEBI" id="CHEBI:58349"/>
    </ligand>
</feature>
<feature type="binding site" evidence="14">
    <location>
        <position position="216"/>
    </location>
    <ligand>
        <name>substrate</name>
    </ligand>
</feature>
<sequence>MTEETYMKRCLELAALGAGSASPNPMVGCVIVHEGRVIGEGWHRRYGGPHAEVNAVADAEANGYGDLLSESTLYVNLEPCSHWGKTPPCADLIVEKRIPRVAVGCIDAYCEVSGRGVARMREAGIEVTMGVLERECLHFNRRFFTAQTFGRPYVILKWAQTSDGSLDAVRPSADLPAAWMTGEAARVLVHRWRAEEDAILVGTRTAELDDPSLTVRAWEGRNPLRATIDRRLVLPRGLRLFGDGRARTVLFTSPERKAEAEAVFSDRPEVAVEAFGDLSELLRTLRQKPYEVQSLIVEGGRQVLESFIEAGLWDEARVFTSGLSVRELYPADRLPNPVGVPAPVLPVSAREVGGIPAVGLKIFERACNSPV</sequence>
<dbReference type="GO" id="GO:0009231">
    <property type="term" value="P:riboflavin biosynthetic process"/>
    <property type="evidence" value="ECO:0007669"/>
    <property type="project" value="UniProtKB-UniPathway"/>
</dbReference>
<feature type="binding site" evidence="14">
    <location>
        <position position="159"/>
    </location>
    <ligand>
        <name>NADP(+)</name>
        <dbReference type="ChEBI" id="CHEBI:58349"/>
    </ligand>
</feature>
<keyword evidence="6 12" id="KW-0686">Riboflavin biosynthesis</keyword>
<keyword evidence="8 12" id="KW-0862">Zinc</keyword>
<proteinExistence type="inferred from homology"/>
<dbReference type="EC" id="1.1.1.193" evidence="12"/>
<keyword evidence="9 12" id="KW-0521">NADP</keyword>
<feature type="binding site" evidence="15">
    <location>
        <position position="50"/>
    </location>
    <ligand>
        <name>Zn(2+)</name>
        <dbReference type="ChEBI" id="CHEBI:29105"/>
        <note>catalytic</note>
    </ligand>
</feature>
<evidence type="ECO:0000256" key="8">
    <source>
        <dbReference type="ARBA" id="ARBA00022833"/>
    </source>
</evidence>